<keyword evidence="2" id="KW-1185">Reference proteome</keyword>
<reference evidence="1 2" key="2">
    <citation type="journal article" date="2022" name="Mol. Ecol. Resour.">
        <title>The genomes of chicory, endive, great burdock and yacon provide insights into Asteraceae paleo-polyploidization history and plant inulin production.</title>
        <authorList>
            <person name="Fan W."/>
            <person name="Wang S."/>
            <person name="Wang H."/>
            <person name="Wang A."/>
            <person name="Jiang F."/>
            <person name="Liu H."/>
            <person name="Zhao H."/>
            <person name="Xu D."/>
            <person name="Zhang Y."/>
        </authorList>
    </citation>
    <scope>NUCLEOTIDE SEQUENCE [LARGE SCALE GENOMIC DNA]</scope>
    <source>
        <strain evidence="2">cv. Niubang</strain>
    </source>
</reference>
<evidence type="ECO:0000313" key="2">
    <source>
        <dbReference type="Proteomes" id="UP001055879"/>
    </source>
</evidence>
<organism evidence="1 2">
    <name type="scientific">Arctium lappa</name>
    <name type="common">Greater burdock</name>
    <name type="synonym">Lappa major</name>
    <dbReference type="NCBI Taxonomy" id="4217"/>
    <lineage>
        <taxon>Eukaryota</taxon>
        <taxon>Viridiplantae</taxon>
        <taxon>Streptophyta</taxon>
        <taxon>Embryophyta</taxon>
        <taxon>Tracheophyta</taxon>
        <taxon>Spermatophyta</taxon>
        <taxon>Magnoliopsida</taxon>
        <taxon>eudicotyledons</taxon>
        <taxon>Gunneridae</taxon>
        <taxon>Pentapetalae</taxon>
        <taxon>asterids</taxon>
        <taxon>campanulids</taxon>
        <taxon>Asterales</taxon>
        <taxon>Asteraceae</taxon>
        <taxon>Carduoideae</taxon>
        <taxon>Cardueae</taxon>
        <taxon>Arctiinae</taxon>
        <taxon>Arctium</taxon>
    </lineage>
</organism>
<dbReference type="Proteomes" id="UP001055879">
    <property type="component" value="Linkage Group LG15"/>
</dbReference>
<dbReference type="EMBL" id="CM042061">
    <property type="protein sequence ID" value="KAI3673938.1"/>
    <property type="molecule type" value="Genomic_DNA"/>
</dbReference>
<sequence>MGLRRGAQIERRKEEKALWCFETLGRNRTKQKKGCGTHKFSLGLFYCTKSRLFHAQNCWDFEFFYTDHFGAVFRD</sequence>
<comment type="caution">
    <text evidence="1">The sequence shown here is derived from an EMBL/GenBank/DDBJ whole genome shotgun (WGS) entry which is preliminary data.</text>
</comment>
<evidence type="ECO:0000313" key="1">
    <source>
        <dbReference type="EMBL" id="KAI3673938.1"/>
    </source>
</evidence>
<accession>A0ACB8XY87</accession>
<reference evidence="2" key="1">
    <citation type="journal article" date="2022" name="Mol. Ecol. Resour.">
        <title>The genomes of chicory, endive, great burdock and yacon provide insights into Asteraceae palaeo-polyploidization history and plant inulin production.</title>
        <authorList>
            <person name="Fan W."/>
            <person name="Wang S."/>
            <person name="Wang H."/>
            <person name="Wang A."/>
            <person name="Jiang F."/>
            <person name="Liu H."/>
            <person name="Zhao H."/>
            <person name="Xu D."/>
            <person name="Zhang Y."/>
        </authorList>
    </citation>
    <scope>NUCLEOTIDE SEQUENCE [LARGE SCALE GENOMIC DNA]</scope>
    <source>
        <strain evidence="2">cv. Niubang</strain>
    </source>
</reference>
<name>A0ACB8XY87_ARCLA</name>
<proteinExistence type="predicted"/>
<gene>
    <name evidence="1" type="ORF">L6452_40069</name>
</gene>
<protein>
    <submittedName>
        <fullName evidence="1">Uncharacterized protein</fullName>
    </submittedName>
</protein>